<organism evidence="6 7">
    <name type="scientific">Mycobacteroides abscessus</name>
    <dbReference type="NCBI Taxonomy" id="36809"/>
    <lineage>
        <taxon>Bacteria</taxon>
        <taxon>Bacillati</taxon>
        <taxon>Actinomycetota</taxon>
        <taxon>Actinomycetes</taxon>
        <taxon>Mycobacteriales</taxon>
        <taxon>Mycobacteriaceae</taxon>
        <taxon>Mycobacteroides</taxon>
    </lineage>
</organism>
<keyword evidence="2" id="KW-0663">Pyridoxal phosphate</keyword>
<evidence type="ECO:0000256" key="3">
    <source>
        <dbReference type="ARBA" id="ARBA00023015"/>
    </source>
</evidence>
<dbReference type="InterPro" id="IPR015424">
    <property type="entry name" value="PyrdxlP-dep_Trfase"/>
</dbReference>
<dbReference type="Proteomes" id="UP000045782">
    <property type="component" value="Unassembled WGS sequence"/>
</dbReference>
<evidence type="ECO:0000256" key="4">
    <source>
        <dbReference type="ARBA" id="ARBA00023125"/>
    </source>
</evidence>
<dbReference type="SMART" id="SM00345">
    <property type="entry name" value="HTH_GNTR"/>
    <property type="match status" value="1"/>
</dbReference>
<dbReference type="Gene3D" id="3.40.640.10">
    <property type="entry name" value="Type I PLP-dependent aspartate aminotransferase-like (Major domain)"/>
    <property type="match status" value="1"/>
</dbReference>
<reference evidence="6 7" key="1">
    <citation type="submission" date="2015-03" db="EMBL/GenBank/DDBJ databases">
        <authorList>
            <person name="Murphy D."/>
        </authorList>
    </citation>
    <scope>NUCLEOTIDE SEQUENCE [LARGE SCALE GENOMIC DNA]</scope>
    <source>
        <strain evidence="6 7">PAP088</strain>
    </source>
</reference>
<dbReference type="SUPFAM" id="SSF53383">
    <property type="entry name" value="PLP-dependent transferases"/>
    <property type="match status" value="1"/>
</dbReference>
<protein>
    <submittedName>
        <fullName evidence="6">Putative transcriptional regulator, GntR family</fullName>
    </submittedName>
</protein>
<dbReference type="GO" id="GO:0003700">
    <property type="term" value="F:DNA-binding transcription factor activity"/>
    <property type="evidence" value="ECO:0007669"/>
    <property type="project" value="InterPro"/>
</dbReference>
<dbReference type="PANTHER" id="PTHR46577:SF1">
    <property type="entry name" value="HTH-TYPE TRANSCRIPTIONAL REGULATORY PROTEIN GABR"/>
    <property type="match status" value="1"/>
</dbReference>
<comment type="similarity">
    <text evidence="1">In the C-terminal section; belongs to the class-I pyridoxal-phosphate-dependent aminotransferase family.</text>
</comment>
<keyword evidence="4" id="KW-0238">DNA-binding</keyword>
<dbReference type="CDD" id="cd07377">
    <property type="entry name" value="WHTH_GntR"/>
    <property type="match status" value="1"/>
</dbReference>
<dbReference type="AlphaFoldDB" id="A0A0U0ZMN6"/>
<proteinExistence type="inferred from homology"/>
<evidence type="ECO:0000256" key="5">
    <source>
        <dbReference type="ARBA" id="ARBA00023163"/>
    </source>
</evidence>
<dbReference type="PANTHER" id="PTHR46577">
    <property type="entry name" value="HTH-TYPE TRANSCRIPTIONAL REGULATORY PROTEIN GABR"/>
    <property type="match status" value="1"/>
</dbReference>
<dbReference type="InterPro" id="IPR051446">
    <property type="entry name" value="HTH_trans_reg/aminotransferase"/>
</dbReference>
<dbReference type="Pfam" id="PF00392">
    <property type="entry name" value="GntR"/>
    <property type="match status" value="1"/>
</dbReference>
<dbReference type="RefSeq" id="WP_016892936.1">
    <property type="nucleotide sequence ID" value="NZ_CSWP01000005.1"/>
</dbReference>
<dbReference type="InterPro" id="IPR036390">
    <property type="entry name" value="WH_DNA-bd_sf"/>
</dbReference>
<name>A0A0U0ZMN6_9MYCO</name>
<dbReference type="GO" id="GO:0003677">
    <property type="term" value="F:DNA binding"/>
    <property type="evidence" value="ECO:0007669"/>
    <property type="project" value="UniProtKB-KW"/>
</dbReference>
<dbReference type="Pfam" id="PF00155">
    <property type="entry name" value="Aminotran_1_2"/>
    <property type="match status" value="1"/>
</dbReference>
<keyword evidence="5" id="KW-0804">Transcription</keyword>
<evidence type="ECO:0000256" key="2">
    <source>
        <dbReference type="ARBA" id="ARBA00022898"/>
    </source>
</evidence>
<accession>A0A0U0ZMN6</accession>
<dbReference type="InterPro" id="IPR000524">
    <property type="entry name" value="Tscrpt_reg_HTH_GntR"/>
</dbReference>
<dbReference type="InterPro" id="IPR004839">
    <property type="entry name" value="Aminotransferase_I/II_large"/>
</dbReference>
<evidence type="ECO:0000256" key="1">
    <source>
        <dbReference type="ARBA" id="ARBA00005384"/>
    </source>
</evidence>
<sequence length="445" mass="47422">MRIRRHAAVADGIAEQIRTGALPAGTRLPTHRALAASHGIAVATASRVYRDLTASGLVVGEPGRGTFVRDLSGFAGLEPARLSAGQRTADLSFNQPLSTGQDDELRQALRGLAAEGDLTSLLYQQPPGGRSRDCAAIASYLLGRGIDVAPHSVLITGGAQQGLDALLVALAEPRAVVAVDALTYPGIKLLATARHLDLAAVRADTTGMDLDHLEWLCGQRPISMLYLIPTLHNPLGYILGASARERIAALAARHDFYIIEDATYAFLEPAAPPPVQTLTPERTFYIGSMSKNLASGLRIGYVVAPLTRRPALIRSLRATSWGASSIASALTTRWLTDGTAAKLEKQRREDARQRQVVARAELAGLDYHAHPASYSGWLTLPEHARSDVIAHELAEHGIMVTTADAFATTAHAPNALRLALATPELSELTAALRHVRTATNMTTAL</sequence>
<evidence type="ECO:0000313" key="6">
    <source>
        <dbReference type="EMBL" id="CPV55367.1"/>
    </source>
</evidence>
<dbReference type="InterPro" id="IPR036388">
    <property type="entry name" value="WH-like_DNA-bd_sf"/>
</dbReference>
<dbReference type="CDD" id="cd00609">
    <property type="entry name" value="AAT_like"/>
    <property type="match status" value="1"/>
</dbReference>
<evidence type="ECO:0000313" key="7">
    <source>
        <dbReference type="Proteomes" id="UP000045782"/>
    </source>
</evidence>
<dbReference type="EMBL" id="CSWP01000005">
    <property type="protein sequence ID" value="CPV55367.1"/>
    <property type="molecule type" value="Genomic_DNA"/>
</dbReference>
<keyword evidence="3" id="KW-0805">Transcription regulation</keyword>
<dbReference type="InterPro" id="IPR015421">
    <property type="entry name" value="PyrdxlP-dep_Trfase_major"/>
</dbReference>
<dbReference type="Gene3D" id="1.10.10.10">
    <property type="entry name" value="Winged helix-like DNA-binding domain superfamily/Winged helix DNA-binding domain"/>
    <property type="match status" value="1"/>
</dbReference>
<dbReference type="SUPFAM" id="SSF46785">
    <property type="entry name" value="Winged helix' DNA-binding domain"/>
    <property type="match status" value="1"/>
</dbReference>
<dbReference type="GO" id="GO:0030170">
    <property type="term" value="F:pyridoxal phosphate binding"/>
    <property type="evidence" value="ECO:0007669"/>
    <property type="project" value="InterPro"/>
</dbReference>
<dbReference type="PROSITE" id="PS50949">
    <property type="entry name" value="HTH_GNTR"/>
    <property type="match status" value="1"/>
</dbReference>
<gene>
    <name evidence="6" type="primary">yjiR</name>
    <name evidence="6" type="ORF">ERS075579_02676</name>
</gene>